<dbReference type="InterPro" id="IPR032675">
    <property type="entry name" value="LRR_dom_sf"/>
</dbReference>
<evidence type="ECO:0000313" key="2">
    <source>
        <dbReference type="Proteomes" id="UP000298030"/>
    </source>
</evidence>
<dbReference type="EMBL" id="QPFP01000015">
    <property type="protein sequence ID" value="TEB32367.1"/>
    <property type="molecule type" value="Genomic_DNA"/>
</dbReference>
<accession>A0A4Y7TDX5</accession>
<dbReference type="Proteomes" id="UP000298030">
    <property type="component" value="Unassembled WGS sequence"/>
</dbReference>
<gene>
    <name evidence="1" type="ORF">FA13DRAFT_1708947</name>
</gene>
<proteinExistence type="predicted"/>
<organism evidence="1 2">
    <name type="scientific">Coprinellus micaceus</name>
    <name type="common">Glistening ink-cap mushroom</name>
    <name type="synonym">Coprinus micaceus</name>
    <dbReference type="NCBI Taxonomy" id="71717"/>
    <lineage>
        <taxon>Eukaryota</taxon>
        <taxon>Fungi</taxon>
        <taxon>Dikarya</taxon>
        <taxon>Basidiomycota</taxon>
        <taxon>Agaricomycotina</taxon>
        <taxon>Agaricomycetes</taxon>
        <taxon>Agaricomycetidae</taxon>
        <taxon>Agaricales</taxon>
        <taxon>Agaricineae</taxon>
        <taxon>Psathyrellaceae</taxon>
        <taxon>Coprinellus</taxon>
    </lineage>
</organism>
<name>A0A4Y7TDX5_COPMI</name>
<dbReference type="OrthoDB" id="3543113at2759"/>
<comment type="caution">
    <text evidence="1">The sequence shown here is derived from an EMBL/GenBank/DDBJ whole genome shotgun (WGS) entry which is preliminary data.</text>
</comment>
<keyword evidence="2" id="KW-1185">Reference proteome</keyword>
<reference evidence="1 2" key="1">
    <citation type="journal article" date="2019" name="Nat. Ecol. Evol.">
        <title>Megaphylogeny resolves global patterns of mushroom evolution.</title>
        <authorList>
            <person name="Varga T."/>
            <person name="Krizsan K."/>
            <person name="Foldi C."/>
            <person name="Dima B."/>
            <person name="Sanchez-Garcia M."/>
            <person name="Sanchez-Ramirez S."/>
            <person name="Szollosi G.J."/>
            <person name="Szarkandi J.G."/>
            <person name="Papp V."/>
            <person name="Albert L."/>
            <person name="Andreopoulos W."/>
            <person name="Angelini C."/>
            <person name="Antonin V."/>
            <person name="Barry K.W."/>
            <person name="Bougher N.L."/>
            <person name="Buchanan P."/>
            <person name="Buyck B."/>
            <person name="Bense V."/>
            <person name="Catcheside P."/>
            <person name="Chovatia M."/>
            <person name="Cooper J."/>
            <person name="Damon W."/>
            <person name="Desjardin D."/>
            <person name="Finy P."/>
            <person name="Geml J."/>
            <person name="Haridas S."/>
            <person name="Hughes K."/>
            <person name="Justo A."/>
            <person name="Karasinski D."/>
            <person name="Kautmanova I."/>
            <person name="Kiss B."/>
            <person name="Kocsube S."/>
            <person name="Kotiranta H."/>
            <person name="LaButti K.M."/>
            <person name="Lechner B.E."/>
            <person name="Liimatainen K."/>
            <person name="Lipzen A."/>
            <person name="Lukacs Z."/>
            <person name="Mihaltcheva S."/>
            <person name="Morgado L.N."/>
            <person name="Niskanen T."/>
            <person name="Noordeloos M.E."/>
            <person name="Ohm R.A."/>
            <person name="Ortiz-Santana B."/>
            <person name="Ovrebo C."/>
            <person name="Racz N."/>
            <person name="Riley R."/>
            <person name="Savchenko A."/>
            <person name="Shiryaev A."/>
            <person name="Soop K."/>
            <person name="Spirin V."/>
            <person name="Szebenyi C."/>
            <person name="Tomsovsky M."/>
            <person name="Tulloss R.E."/>
            <person name="Uehling J."/>
            <person name="Grigoriev I.V."/>
            <person name="Vagvolgyi C."/>
            <person name="Papp T."/>
            <person name="Martin F.M."/>
            <person name="Miettinen O."/>
            <person name="Hibbett D.S."/>
            <person name="Nagy L.G."/>
        </authorList>
    </citation>
    <scope>NUCLEOTIDE SEQUENCE [LARGE SCALE GENOMIC DNA]</scope>
    <source>
        <strain evidence="1 2">FP101781</strain>
    </source>
</reference>
<sequence>MTELTNTIALPVDTSAQPVSGTYATVASAVPMGKATGSVLNNDELLSLIFSEFLPSDPTTLAAWDLAKGRKQLLHLALAGKPLTEAALGRLWACLDSLMPLLRLLPNLRLLDERYCFDGDILKNSRFWHYARKVRIFNFRWTEHREFAPLGSRTNGRYTNPYAHVLTSLGRATLFPGLRQVIFHGTSDARETIERELTSFPMIISPSIETISVTGHVLCQPAFVVRSIPLHVEQCSESVRHLRLEHDIGEANSPGLAAIRLTGCILRFTGLRTLSLKLPGYFCLVPQDIVDIVQTLTKLKSLTLDVHFPNHRADNRMYSCSASALGSGLEELETVHLFNRSSHGICGCYPTFLLEKTTRLSVMTYVRGLHSPDHFEALGLTIARKLSVLKRIDLIGYPRPSLVRVPSILEAEALRRLLTHAPILELHVEPEVYINYPQVDEPVVSSCFTREAAGRLTSLSLPPLGQIGLDSLIYFADNFKQLKDLSIALNSQSWAESSHRHIIGRYMTLSQQRPTSESRATLRTLTVYDYYGNELKPRELTNLAELVDLLFPNLEAILPYPMEDPTWTAYTEEVWPTVERLRKMYQTLRLYRSSSC</sequence>
<dbReference type="Gene3D" id="3.80.10.10">
    <property type="entry name" value="Ribonuclease Inhibitor"/>
    <property type="match status" value="1"/>
</dbReference>
<evidence type="ECO:0000313" key="1">
    <source>
        <dbReference type="EMBL" id="TEB32367.1"/>
    </source>
</evidence>
<protein>
    <submittedName>
        <fullName evidence="1">Uncharacterized protein</fullName>
    </submittedName>
</protein>
<dbReference type="AlphaFoldDB" id="A0A4Y7TDX5"/>